<evidence type="ECO:0000256" key="8">
    <source>
        <dbReference type="ARBA" id="ARBA00038436"/>
    </source>
</evidence>
<dbReference type="Proteomes" id="UP001626593">
    <property type="component" value="Chromosome"/>
</dbReference>
<dbReference type="Pfam" id="PF04290">
    <property type="entry name" value="DctQ"/>
    <property type="match status" value="1"/>
</dbReference>
<name>A0ABZ1ARQ0_AROEV</name>
<feature type="domain" description="Tripartite ATP-independent periplasmic transporters DctQ component" evidence="10">
    <location>
        <begin position="29"/>
        <end position="156"/>
    </location>
</feature>
<evidence type="ECO:0000256" key="7">
    <source>
        <dbReference type="ARBA" id="ARBA00023136"/>
    </source>
</evidence>
<evidence type="ECO:0000256" key="1">
    <source>
        <dbReference type="ARBA" id="ARBA00004429"/>
    </source>
</evidence>
<evidence type="ECO:0000256" key="5">
    <source>
        <dbReference type="ARBA" id="ARBA00022692"/>
    </source>
</evidence>
<feature type="transmembrane region" description="Helical" evidence="9">
    <location>
        <begin position="95"/>
        <end position="113"/>
    </location>
</feature>
<dbReference type="PANTHER" id="PTHR35011">
    <property type="entry name" value="2,3-DIKETO-L-GULONATE TRAP TRANSPORTER SMALL PERMEASE PROTEIN YIAM"/>
    <property type="match status" value="1"/>
</dbReference>
<dbReference type="InterPro" id="IPR055348">
    <property type="entry name" value="DctQ"/>
</dbReference>
<keyword evidence="7 9" id="KW-0472">Membrane</keyword>
<comment type="similarity">
    <text evidence="8 9">Belongs to the TRAP transporter small permease family.</text>
</comment>
<keyword evidence="4 9" id="KW-0997">Cell inner membrane</keyword>
<organism evidence="11 12">
    <name type="scientific">Aromatoleum evansii</name>
    <name type="common">Azoarcus evansii</name>
    <dbReference type="NCBI Taxonomy" id="59406"/>
    <lineage>
        <taxon>Bacteria</taxon>
        <taxon>Pseudomonadati</taxon>
        <taxon>Pseudomonadota</taxon>
        <taxon>Betaproteobacteria</taxon>
        <taxon>Rhodocyclales</taxon>
        <taxon>Rhodocyclaceae</taxon>
        <taxon>Aromatoleum</taxon>
    </lineage>
</organism>
<proteinExistence type="inferred from homology"/>
<feature type="transmembrane region" description="Helical" evidence="9">
    <location>
        <begin position="12"/>
        <end position="35"/>
    </location>
</feature>
<evidence type="ECO:0000259" key="10">
    <source>
        <dbReference type="Pfam" id="PF04290"/>
    </source>
</evidence>
<keyword evidence="5 9" id="KW-0812">Transmembrane</keyword>
<evidence type="ECO:0000256" key="2">
    <source>
        <dbReference type="ARBA" id="ARBA00022448"/>
    </source>
</evidence>
<dbReference type="RefSeq" id="WP_246262238.1">
    <property type="nucleotide sequence ID" value="NZ_CAWPLS010000099.1"/>
</dbReference>
<gene>
    <name evidence="11" type="ORF">U5817_10675</name>
</gene>
<comment type="subunit">
    <text evidence="9">The complex comprises the extracytoplasmic solute receptor protein and the two transmembrane proteins.</text>
</comment>
<reference evidence="11 12" key="1">
    <citation type="submission" date="2023-12" db="EMBL/GenBank/DDBJ databases">
        <title>A. evansii MAY27, complete genome.</title>
        <authorList>
            <person name="Wang Y."/>
        </authorList>
    </citation>
    <scope>NUCLEOTIDE SEQUENCE [LARGE SCALE GENOMIC DNA]</scope>
    <source>
        <strain evidence="11 12">MAY27</strain>
    </source>
</reference>
<feature type="transmembrane region" description="Helical" evidence="9">
    <location>
        <begin position="41"/>
        <end position="62"/>
    </location>
</feature>
<accession>A0ABZ1ARQ0</accession>
<evidence type="ECO:0000256" key="3">
    <source>
        <dbReference type="ARBA" id="ARBA00022475"/>
    </source>
</evidence>
<feature type="transmembrane region" description="Helical" evidence="9">
    <location>
        <begin position="133"/>
        <end position="152"/>
    </location>
</feature>
<keyword evidence="6 9" id="KW-1133">Transmembrane helix</keyword>
<keyword evidence="12" id="KW-1185">Reference proteome</keyword>
<keyword evidence="2 9" id="KW-0813">Transport</keyword>
<protein>
    <recommendedName>
        <fullName evidence="9">TRAP transporter small permease protein</fullName>
    </recommendedName>
</protein>
<comment type="subcellular location">
    <subcellularLocation>
        <location evidence="1 9">Cell inner membrane</location>
        <topology evidence="1 9">Multi-pass membrane protein</topology>
    </subcellularLocation>
</comment>
<evidence type="ECO:0000256" key="6">
    <source>
        <dbReference type="ARBA" id="ARBA00022989"/>
    </source>
</evidence>
<comment type="function">
    <text evidence="9">Part of the tripartite ATP-independent periplasmic (TRAP) transport system.</text>
</comment>
<dbReference type="InterPro" id="IPR007387">
    <property type="entry name" value="TRAP_DctQ"/>
</dbReference>
<evidence type="ECO:0000256" key="9">
    <source>
        <dbReference type="RuleBase" id="RU369079"/>
    </source>
</evidence>
<evidence type="ECO:0000313" key="12">
    <source>
        <dbReference type="Proteomes" id="UP001626593"/>
    </source>
</evidence>
<evidence type="ECO:0000313" key="11">
    <source>
        <dbReference type="EMBL" id="WRL48488.1"/>
    </source>
</evidence>
<evidence type="ECO:0000256" key="4">
    <source>
        <dbReference type="ARBA" id="ARBA00022519"/>
    </source>
</evidence>
<sequence length="181" mass="19740">MTMRVIAALGKSAAWLLDAAAFVASVLVVGLMLLLVAGRYLFGWSIVGLLEVIMMCGMWLYMLGALIASRRKEHLVVDFFAQKFGDGWAREAHRILVGVITFAATAFFTLLAWRMLQWSFDHPQTTPGMGIPLWIPQSAILVAAVGSGLYALRDIVLAGLALSSARARTAIRSEEALSWKA</sequence>
<dbReference type="EMBL" id="CP141259">
    <property type="protein sequence ID" value="WRL48488.1"/>
    <property type="molecule type" value="Genomic_DNA"/>
</dbReference>
<keyword evidence="3" id="KW-1003">Cell membrane</keyword>